<evidence type="ECO:0000256" key="1">
    <source>
        <dbReference type="ARBA" id="ARBA00022723"/>
    </source>
</evidence>
<feature type="coiled-coil region" evidence="4">
    <location>
        <begin position="186"/>
        <end position="213"/>
    </location>
</feature>
<keyword evidence="8" id="KW-1185">Reference proteome</keyword>
<dbReference type="AlphaFoldDB" id="A0A0D2I6N0"/>
<evidence type="ECO:0000313" key="8">
    <source>
        <dbReference type="Proteomes" id="UP000053411"/>
    </source>
</evidence>
<evidence type="ECO:0000256" key="2">
    <source>
        <dbReference type="ARBA" id="ARBA00023004"/>
    </source>
</evidence>
<dbReference type="GO" id="GO:0046872">
    <property type="term" value="F:metal ion binding"/>
    <property type="evidence" value="ECO:0007669"/>
    <property type="project" value="UniProtKB-KW"/>
</dbReference>
<feature type="compositionally biased region" description="Basic and acidic residues" evidence="5">
    <location>
        <begin position="625"/>
        <end position="649"/>
    </location>
</feature>
<dbReference type="PROSITE" id="PS51007">
    <property type="entry name" value="CYTC"/>
    <property type="match status" value="1"/>
</dbReference>
<name>A0A0D2I6N0_9EURO</name>
<feature type="coiled-coil region" evidence="4">
    <location>
        <begin position="263"/>
        <end position="374"/>
    </location>
</feature>
<dbReference type="OrthoDB" id="4161841at2759"/>
<evidence type="ECO:0000259" key="6">
    <source>
        <dbReference type="PROSITE" id="PS51007"/>
    </source>
</evidence>
<keyword evidence="2 3" id="KW-0408">Iron</keyword>
<dbReference type="STRING" id="1442371.A0A0D2I6N0"/>
<evidence type="ECO:0000256" key="5">
    <source>
        <dbReference type="SAM" id="MobiDB-lite"/>
    </source>
</evidence>
<accession>A0A0D2I6N0</accession>
<dbReference type="EMBL" id="KN848099">
    <property type="protein sequence ID" value="KIX92871.1"/>
    <property type="molecule type" value="Genomic_DNA"/>
</dbReference>
<feature type="coiled-coil region" evidence="4">
    <location>
        <begin position="414"/>
        <end position="484"/>
    </location>
</feature>
<evidence type="ECO:0000256" key="3">
    <source>
        <dbReference type="PROSITE-ProRule" id="PRU00433"/>
    </source>
</evidence>
<dbReference type="RefSeq" id="XP_016626994.1">
    <property type="nucleotide sequence ID" value="XM_016781836.1"/>
</dbReference>
<keyword evidence="1 3" id="KW-0479">Metal-binding</keyword>
<dbReference type="Proteomes" id="UP000053411">
    <property type="component" value="Unassembled WGS sequence"/>
</dbReference>
<dbReference type="GO" id="GO:0009055">
    <property type="term" value="F:electron transfer activity"/>
    <property type="evidence" value="ECO:0007669"/>
    <property type="project" value="InterPro"/>
</dbReference>
<keyword evidence="4" id="KW-0175">Coiled coil</keyword>
<feature type="region of interest" description="Disordered" evidence="5">
    <location>
        <begin position="603"/>
        <end position="683"/>
    </location>
</feature>
<gene>
    <name evidence="7" type="ORF">Z520_11347</name>
</gene>
<dbReference type="VEuPathDB" id="FungiDB:Z520_11347"/>
<feature type="coiled-coil region" evidence="4">
    <location>
        <begin position="512"/>
        <end position="546"/>
    </location>
</feature>
<keyword evidence="3" id="KW-0349">Heme</keyword>
<protein>
    <recommendedName>
        <fullName evidence="6">Cytochrome c domain-containing protein</fullName>
    </recommendedName>
</protein>
<dbReference type="GO" id="GO:0020037">
    <property type="term" value="F:heme binding"/>
    <property type="evidence" value="ECO:0007669"/>
    <property type="project" value="InterPro"/>
</dbReference>
<sequence length="854" mass="98163">MDPDHGLLLLSCSEEIVTKLSTNCMQTVQLLEENLSVPDNYFNLLLTSISRTLDEVKTSILTASTNFRHALADQRASSSGLHGQLDTLKQEIRRTQDSLQEAIREKVNYQSELQCKESELAKKSKDLVAKSHELAELREKGEALCQGPQTQESAQPREKGESLYQGPQTQEPAQPREKGDALLHGLRGKESELAQESEDITAMTQELAELREKGEAFLHGLPRKESELATNSKDLVARTQEVVELTQKGEALHQGLRCRESELAQKSEDLTAKTHELAELERTKNELAMKFEVLQERELSYREALRCKTSLLETKQRECEDLLQERTGLATESIQMRQEKELLQRTISELQGNAKKQESERDLLLKDMTRLRANIQQNISSKVEGLRQEIRGEFTDFWDEARDKIRLEIEQHANKLRERHLQILEDEKNKLREHHTEQLTDIQRNHERELTQLQSDQQRTQQDLENLQTRNAVFRSEISKLNETWQNKLTAERKEAQERFRIELAKQKAESKQKQQDHLAALRNTVAEMEERGAECEATYHDLRETQAELLALIRSQADNIEQMKVEHSRNTEVTETHESHQGVAPEAPVFTLHQGEEFFGYPEDSDVENQNPRKRNRAVSMELGSRKLPEMHKRRRVDHEEHPLRADLQEDEDIFDRPRPASIETISETQLEADGDRLTSDEESLDEKVNQLRGMFLLAWDYSDEEEEIIRGYLAAMIKSRKELSAVVRDIDQYCVGPLDSEPLYPRPCLMAKLFNKNAGKGGQTMTSRNCKHCHKQNRICLWAKHVPGVATGFGPRVNGQILADNGGRKHTPNQQPWLLQLGGNEVRWVLKRRKMSASEPADTAWEVDGLIV</sequence>
<feature type="region of interest" description="Disordered" evidence="5">
    <location>
        <begin position="139"/>
        <end position="178"/>
    </location>
</feature>
<organism evidence="7 8">
    <name type="scientific">Fonsecaea multimorphosa CBS 102226</name>
    <dbReference type="NCBI Taxonomy" id="1442371"/>
    <lineage>
        <taxon>Eukaryota</taxon>
        <taxon>Fungi</taxon>
        <taxon>Dikarya</taxon>
        <taxon>Ascomycota</taxon>
        <taxon>Pezizomycotina</taxon>
        <taxon>Eurotiomycetes</taxon>
        <taxon>Chaetothyriomycetidae</taxon>
        <taxon>Chaetothyriales</taxon>
        <taxon>Herpotrichiellaceae</taxon>
        <taxon>Fonsecaea</taxon>
    </lineage>
</organism>
<dbReference type="GeneID" id="27717093"/>
<evidence type="ECO:0000256" key="4">
    <source>
        <dbReference type="SAM" id="Coils"/>
    </source>
</evidence>
<dbReference type="InterPro" id="IPR009056">
    <property type="entry name" value="Cyt_c-like_dom"/>
</dbReference>
<proteinExistence type="predicted"/>
<evidence type="ECO:0000313" key="7">
    <source>
        <dbReference type="EMBL" id="KIX92871.1"/>
    </source>
</evidence>
<reference evidence="7 8" key="1">
    <citation type="submission" date="2015-01" db="EMBL/GenBank/DDBJ databases">
        <title>The Genome Sequence of Fonsecaea multimorphosa CBS 102226.</title>
        <authorList>
            <consortium name="The Broad Institute Genomics Platform"/>
            <person name="Cuomo C."/>
            <person name="de Hoog S."/>
            <person name="Gorbushina A."/>
            <person name="Stielow B."/>
            <person name="Teixiera M."/>
            <person name="Abouelleil A."/>
            <person name="Chapman S.B."/>
            <person name="Priest M."/>
            <person name="Young S.K."/>
            <person name="Wortman J."/>
            <person name="Nusbaum C."/>
            <person name="Birren B."/>
        </authorList>
    </citation>
    <scope>NUCLEOTIDE SEQUENCE [LARGE SCALE GENOMIC DNA]</scope>
    <source>
        <strain evidence="7 8">CBS 102226</strain>
    </source>
</reference>
<feature type="domain" description="Cytochrome c" evidence="6">
    <location>
        <begin position="758"/>
        <end position="854"/>
    </location>
</feature>